<feature type="transmembrane region" description="Helical" evidence="1">
    <location>
        <begin position="103"/>
        <end position="119"/>
    </location>
</feature>
<name>A0A1G7J0W5_9DEIN</name>
<dbReference type="STRING" id="482827.SAMN04488243_13018"/>
<keyword evidence="3" id="KW-1185">Reference proteome</keyword>
<evidence type="ECO:0000313" key="2">
    <source>
        <dbReference type="EMBL" id="SDF18597.1"/>
    </source>
</evidence>
<feature type="transmembrane region" description="Helical" evidence="1">
    <location>
        <begin position="21"/>
        <end position="40"/>
    </location>
</feature>
<dbReference type="AlphaFoldDB" id="A0A1G7J0W5"/>
<reference evidence="3" key="1">
    <citation type="submission" date="2016-10" db="EMBL/GenBank/DDBJ databases">
        <authorList>
            <person name="Varghese N."/>
            <person name="Submissions S."/>
        </authorList>
    </citation>
    <scope>NUCLEOTIDE SEQUENCE [LARGE SCALE GENOMIC DNA]</scope>
    <source>
        <strain evidence="3">CGMCC 1.6992</strain>
    </source>
</reference>
<keyword evidence="1" id="KW-0812">Transmembrane</keyword>
<sequence length="131" mass="14229">MEVFRALLDPGADRASRRRGLWLYGLALFLGQGGVLLLLSLFLPRAFHPALYLLAFLGGLWLYRQGREALKEEGPLAPLVAVGLGAALFFFLGVMGLLLRPQGLWLLPLGLALGLNLVRRAERLIAGGRGP</sequence>
<proteinExistence type="predicted"/>
<evidence type="ECO:0000256" key="1">
    <source>
        <dbReference type="SAM" id="Phobius"/>
    </source>
</evidence>
<feature type="transmembrane region" description="Helical" evidence="1">
    <location>
        <begin position="75"/>
        <end position="97"/>
    </location>
</feature>
<dbReference type="EMBL" id="FNBC01000030">
    <property type="protein sequence ID" value="SDF18597.1"/>
    <property type="molecule type" value="Genomic_DNA"/>
</dbReference>
<organism evidence="2 3">
    <name type="scientific">Thermus arciformis</name>
    <dbReference type="NCBI Taxonomy" id="482827"/>
    <lineage>
        <taxon>Bacteria</taxon>
        <taxon>Thermotogati</taxon>
        <taxon>Deinococcota</taxon>
        <taxon>Deinococci</taxon>
        <taxon>Thermales</taxon>
        <taxon>Thermaceae</taxon>
        <taxon>Thermus</taxon>
    </lineage>
</organism>
<gene>
    <name evidence="2" type="ORF">SAMN04488243_13018</name>
</gene>
<dbReference type="RefSeq" id="WP_093008220.1">
    <property type="nucleotide sequence ID" value="NZ_FNBC01000030.1"/>
</dbReference>
<evidence type="ECO:0000313" key="3">
    <source>
        <dbReference type="Proteomes" id="UP000199446"/>
    </source>
</evidence>
<feature type="transmembrane region" description="Helical" evidence="1">
    <location>
        <begin position="46"/>
        <end position="63"/>
    </location>
</feature>
<protein>
    <submittedName>
        <fullName evidence="2">Uncharacterized protein</fullName>
    </submittedName>
</protein>
<keyword evidence="1" id="KW-0472">Membrane</keyword>
<dbReference type="Proteomes" id="UP000199446">
    <property type="component" value="Unassembled WGS sequence"/>
</dbReference>
<accession>A0A1G7J0W5</accession>
<keyword evidence="1" id="KW-1133">Transmembrane helix</keyword>